<dbReference type="eggNOG" id="COG1609">
    <property type="taxonomic scope" value="Bacteria"/>
</dbReference>
<dbReference type="Gene3D" id="1.10.260.40">
    <property type="entry name" value="lambda repressor-like DNA-binding domains"/>
    <property type="match status" value="1"/>
</dbReference>
<dbReference type="EMBL" id="AAOT01000017">
    <property type="protein sequence ID" value="EAR51094.1"/>
    <property type="molecule type" value="Genomic_DNA"/>
</dbReference>
<keyword evidence="2" id="KW-0805">Transcription regulation</keyword>
<gene>
    <name evidence="6" type="ORF">OG2516_18030</name>
</gene>
<evidence type="ECO:0000256" key="3">
    <source>
        <dbReference type="ARBA" id="ARBA00023125"/>
    </source>
</evidence>
<proteinExistence type="predicted"/>
<dbReference type="InterPro" id="IPR010982">
    <property type="entry name" value="Lambda_DNA-bd_dom_sf"/>
</dbReference>
<dbReference type="Pfam" id="PF00356">
    <property type="entry name" value="LacI"/>
    <property type="match status" value="1"/>
</dbReference>
<dbReference type="PROSITE" id="PS50932">
    <property type="entry name" value="HTH_LACI_2"/>
    <property type="match status" value="1"/>
</dbReference>
<dbReference type="GO" id="GO:0003700">
    <property type="term" value="F:DNA-binding transcription factor activity"/>
    <property type="evidence" value="ECO:0007669"/>
    <property type="project" value="TreeGrafter"/>
</dbReference>
<dbReference type="CDD" id="cd01392">
    <property type="entry name" value="HTH_LacI"/>
    <property type="match status" value="1"/>
</dbReference>
<evidence type="ECO:0000256" key="1">
    <source>
        <dbReference type="ARBA" id="ARBA00022491"/>
    </source>
</evidence>
<evidence type="ECO:0000259" key="5">
    <source>
        <dbReference type="PROSITE" id="PS50932"/>
    </source>
</evidence>
<comment type="caution">
    <text evidence="6">The sequence shown here is derived from an EMBL/GenBank/DDBJ whole genome shotgun (WGS) entry which is preliminary data.</text>
</comment>
<evidence type="ECO:0000256" key="2">
    <source>
        <dbReference type="ARBA" id="ARBA00023015"/>
    </source>
</evidence>
<evidence type="ECO:0000313" key="7">
    <source>
        <dbReference type="Proteomes" id="UP000003635"/>
    </source>
</evidence>
<dbReference type="InterPro" id="IPR028082">
    <property type="entry name" value="Peripla_BP_I"/>
</dbReference>
<dbReference type="PANTHER" id="PTHR30146">
    <property type="entry name" value="LACI-RELATED TRANSCRIPTIONAL REPRESSOR"/>
    <property type="match status" value="1"/>
</dbReference>
<dbReference type="SMART" id="SM00354">
    <property type="entry name" value="HTH_LACI"/>
    <property type="match status" value="1"/>
</dbReference>
<keyword evidence="1" id="KW-0678">Repressor</keyword>
<name>Q2CEN8_OCEGH</name>
<keyword evidence="3" id="KW-0238">DNA-binding</keyword>
<dbReference type="OrthoDB" id="8433438at2"/>
<feature type="domain" description="HTH lacI-type" evidence="5">
    <location>
        <begin position="1"/>
        <end position="51"/>
    </location>
</feature>
<dbReference type="GO" id="GO:0000976">
    <property type="term" value="F:transcription cis-regulatory region binding"/>
    <property type="evidence" value="ECO:0007669"/>
    <property type="project" value="TreeGrafter"/>
</dbReference>
<dbReference type="Proteomes" id="UP000003635">
    <property type="component" value="Unassembled WGS sequence"/>
</dbReference>
<dbReference type="Pfam" id="PF13377">
    <property type="entry name" value="Peripla_BP_3"/>
    <property type="match status" value="1"/>
</dbReference>
<dbReference type="Gene3D" id="3.40.50.2300">
    <property type="match status" value="2"/>
</dbReference>
<dbReference type="STRING" id="314256.OG2516_18030"/>
<keyword evidence="4" id="KW-0804">Transcription</keyword>
<dbReference type="AlphaFoldDB" id="Q2CEN8"/>
<keyword evidence="7" id="KW-1185">Reference proteome</keyword>
<dbReference type="InterPro" id="IPR000843">
    <property type="entry name" value="HTH_LacI"/>
</dbReference>
<sequence length="326" mass="35835">MVAEAAGVSRVAVSRAFTPGASIDAGKRDRILKIAAELNYTPDRAARALRTRRSHLIGLVVPDACSPWEAQEIDGLTTVLQEHGFGCVLFKTRTDFELDDAQLRNMRSFNLDSAIVFPECVRPKRLAPYLDRAVPVYIDYMTGPADETLHDRLEVDLRPGLSKAVALVSGYAPSRIAYICGKTESEAEHARREVLRELLAERGLPEPRLLAGDFSYARGHSAALELFRVHGGADVIFAANDESAFGALDAIRYDLGLKVPQDVSVIGFDNISQAAWGAYRLTTVGIDLPARIQSLVRMILERLKHPNARPLCDRITTNLTVRDTVG</sequence>
<evidence type="ECO:0000313" key="6">
    <source>
        <dbReference type="EMBL" id="EAR51094.1"/>
    </source>
</evidence>
<dbReference type="SUPFAM" id="SSF47413">
    <property type="entry name" value="lambda repressor-like DNA-binding domains"/>
    <property type="match status" value="1"/>
</dbReference>
<reference evidence="6 7" key="1">
    <citation type="journal article" date="2010" name="J. Bacteriol.">
        <title>Genome sequences of Oceanicola granulosus HTCC2516(T) and Oceanicola batsensis HTCC2597(TDelta).</title>
        <authorList>
            <person name="Thrash J.C."/>
            <person name="Cho J.C."/>
            <person name="Vergin K.L."/>
            <person name="Giovannoni S.J."/>
        </authorList>
    </citation>
    <scope>NUCLEOTIDE SEQUENCE [LARGE SCALE GENOMIC DNA]</scope>
    <source>
        <strain evidence="7">ATCC BAA-861 / DSM 15982 / KCTC 12143 / HTCC2516</strain>
    </source>
</reference>
<organism evidence="6 7">
    <name type="scientific">Oceanicola granulosus (strain ATCC BAA-861 / DSM 15982 / KCTC 12143 / HTCC2516)</name>
    <dbReference type="NCBI Taxonomy" id="314256"/>
    <lineage>
        <taxon>Bacteria</taxon>
        <taxon>Pseudomonadati</taxon>
        <taxon>Pseudomonadota</taxon>
        <taxon>Alphaproteobacteria</taxon>
        <taxon>Rhodobacterales</taxon>
        <taxon>Roseobacteraceae</taxon>
        <taxon>Oceanicola</taxon>
    </lineage>
</organism>
<dbReference type="SUPFAM" id="SSF53822">
    <property type="entry name" value="Periplasmic binding protein-like I"/>
    <property type="match status" value="1"/>
</dbReference>
<accession>Q2CEN8</accession>
<dbReference type="PANTHER" id="PTHR30146:SF148">
    <property type="entry name" value="HTH-TYPE TRANSCRIPTIONAL REPRESSOR PURR-RELATED"/>
    <property type="match status" value="1"/>
</dbReference>
<dbReference type="HOGENOM" id="CLU_037628_6_1_5"/>
<protein>
    <submittedName>
        <fullName evidence="6">Transcriptional regulator</fullName>
    </submittedName>
</protein>
<dbReference type="InterPro" id="IPR046335">
    <property type="entry name" value="LacI/GalR-like_sensor"/>
</dbReference>
<evidence type="ECO:0000256" key="4">
    <source>
        <dbReference type="ARBA" id="ARBA00023163"/>
    </source>
</evidence>